<proteinExistence type="inferred from homology"/>
<dbReference type="InterPro" id="IPR040442">
    <property type="entry name" value="Pyrv_kinase-like_dom_sf"/>
</dbReference>
<feature type="domain" description="PEP-utilising enzyme mobile" evidence="13">
    <location>
        <begin position="146"/>
        <end position="215"/>
    </location>
</feature>
<dbReference type="InterPro" id="IPR008731">
    <property type="entry name" value="PTS_EIN"/>
</dbReference>
<dbReference type="PROSITE" id="PS00370">
    <property type="entry name" value="PEP_ENZYMES_PHOS_SITE"/>
    <property type="match status" value="1"/>
</dbReference>
<keyword evidence="7 9" id="KW-0460">Magnesium</keyword>
<dbReference type="PROSITE" id="PS00742">
    <property type="entry name" value="PEP_ENZYMES_2"/>
    <property type="match status" value="1"/>
</dbReference>
<dbReference type="Pfam" id="PF02896">
    <property type="entry name" value="PEP-utilizers_C"/>
    <property type="match status" value="1"/>
</dbReference>
<feature type="active site" description="Tele-phosphohistidine intermediate" evidence="10">
    <location>
        <position position="180"/>
    </location>
</feature>
<keyword evidence="17" id="KW-1185">Reference proteome</keyword>
<dbReference type="Proteomes" id="UP000660680">
    <property type="component" value="Unassembled WGS sequence"/>
</dbReference>
<dbReference type="AlphaFoldDB" id="A0A918GNR3"/>
<dbReference type="PANTHER" id="PTHR46244:SF3">
    <property type="entry name" value="PHOSPHOENOLPYRUVATE-PROTEIN PHOSPHOTRANSFERASE"/>
    <property type="match status" value="1"/>
</dbReference>
<comment type="caution">
    <text evidence="16">The sequence shown here is derived from an EMBL/GenBank/DDBJ whole genome shotgun (WGS) entry which is preliminary data.</text>
</comment>
<dbReference type="Pfam" id="PF00391">
    <property type="entry name" value="PEP-utilizers"/>
    <property type="match status" value="1"/>
</dbReference>
<evidence type="ECO:0000256" key="9">
    <source>
        <dbReference type="PIRNR" id="PIRNR000732"/>
    </source>
</evidence>
<dbReference type="Pfam" id="PF05524">
    <property type="entry name" value="PEP-utilisers_N"/>
    <property type="match status" value="1"/>
</dbReference>
<evidence type="ECO:0000256" key="8">
    <source>
        <dbReference type="ARBA" id="ARBA00033235"/>
    </source>
</evidence>
<protein>
    <recommendedName>
        <fullName evidence="3 9">Phosphoenolpyruvate-protein phosphotransferase</fullName>
        <ecNumber evidence="9">2.7.3.9</ecNumber>
    </recommendedName>
    <alternativeName>
        <fullName evidence="8 9">Phosphotransferase system, enzyme I</fullName>
    </alternativeName>
</protein>
<dbReference type="PANTHER" id="PTHR46244">
    <property type="entry name" value="PHOSPHOENOLPYRUVATE-PROTEIN PHOSPHOTRANSFERASE"/>
    <property type="match status" value="1"/>
</dbReference>
<comment type="cofactor">
    <cofactor evidence="1 9 12">
        <name>Mg(2+)</name>
        <dbReference type="ChEBI" id="CHEBI:18420"/>
    </cofactor>
</comment>
<comment type="subcellular location">
    <subcellularLocation>
        <location evidence="9">Cytoplasm</location>
    </subcellularLocation>
</comment>
<feature type="domain" description="Phosphotransferase system enzyme I N-terminal" evidence="15">
    <location>
        <begin position="4"/>
        <end position="117"/>
    </location>
</feature>
<dbReference type="Gene3D" id="3.50.30.10">
    <property type="entry name" value="Phosphohistidine domain"/>
    <property type="match status" value="1"/>
</dbReference>
<sequence>MLSGVPASPGTAVGPLARLAPAPVLPAERPEPGPDEHARAMAALDTVVSELEGRAAGLSGDLRDIMDTQVMMARDPALAAGVRAAVERGLPAAWAVHEAFDVHLEALSAVGGYLGERVGDLADLRDRAVAVLLGLPRPGPPSDDTPHVLAAVDLAPADTVVLDPARVLAIVTEKGGPTSHTAIVARSLGIPAVVACPAVAAVAEGTRVIVDGGAGTVAVDPSDSEVARVRAAARERADDLAAHTGPGRTADGHPVALLLNVGGGDAGGAVDAEGVGLFRTEFLFLDRATAPSFDEQRAAYSAVFSAYPGRPVVVRTLDAGADKPLPFATAGDEPNPALGVRGYRIARRDPALLDTQLAAIAAAAAECRADVRVMAPMIATPAEAAAFAAAARGAGLAAVGVMVEIPAAALRAAAILAEVDFVSVGTNDLAQYTFAADRTLGELGDLLDPRQPALLSLVAAVASAGRAAGKPVGVCGTAAGDPGLAPVFAGMGVTSLSMPAALVPAVRAALRAHTLAECADLAAAAVR</sequence>
<comment type="similarity">
    <text evidence="2 9">Belongs to the PEP-utilizing enzyme family.</text>
</comment>
<evidence type="ECO:0000313" key="16">
    <source>
        <dbReference type="EMBL" id="GGS50110.1"/>
    </source>
</evidence>
<name>A0A918GNR3_9PSEU</name>
<dbReference type="InterPro" id="IPR024692">
    <property type="entry name" value="PTS_EI"/>
</dbReference>
<dbReference type="GO" id="GO:0008965">
    <property type="term" value="F:phosphoenolpyruvate-protein phosphotransferase activity"/>
    <property type="evidence" value="ECO:0007669"/>
    <property type="project" value="UniProtKB-EC"/>
</dbReference>
<feature type="binding site" evidence="11">
    <location>
        <position position="279"/>
    </location>
    <ligand>
        <name>phosphoenolpyruvate</name>
        <dbReference type="ChEBI" id="CHEBI:58702"/>
    </ligand>
</feature>
<evidence type="ECO:0000313" key="17">
    <source>
        <dbReference type="Proteomes" id="UP000660680"/>
    </source>
</evidence>
<feature type="domain" description="PEP-utilising enzyme C-terminal" evidence="14">
    <location>
        <begin position="245"/>
        <end position="512"/>
    </location>
</feature>
<dbReference type="InterPro" id="IPR008279">
    <property type="entry name" value="PEP-util_enz_mobile_dom"/>
</dbReference>
<keyword evidence="9" id="KW-0813">Transport</keyword>
<keyword evidence="4 9" id="KW-0808">Transferase</keyword>
<keyword evidence="6 9" id="KW-0418">Kinase</keyword>
<dbReference type="SUPFAM" id="SSF51621">
    <property type="entry name" value="Phosphoenolpyruvate/pyruvate domain"/>
    <property type="match status" value="1"/>
</dbReference>
<evidence type="ECO:0000256" key="5">
    <source>
        <dbReference type="ARBA" id="ARBA00022723"/>
    </source>
</evidence>
<feature type="binding site" evidence="11">
    <location>
        <begin position="427"/>
        <end position="428"/>
    </location>
    <ligand>
        <name>phosphoenolpyruvate</name>
        <dbReference type="ChEBI" id="CHEBI:58702"/>
    </ligand>
</feature>
<dbReference type="Gene3D" id="1.10.274.10">
    <property type="entry name" value="PtsI, HPr-binding domain"/>
    <property type="match status" value="1"/>
</dbReference>
<keyword evidence="9" id="KW-0598">Phosphotransferase system</keyword>
<dbReference type="InterPro" id="IPR036618">
    <property type="entry name" value="PtsI_HPr-bd_sf"/>
</dbReference>
<dbReference type="PIRSF" id="PIRSF000732">
    <property type="entry name" value="PTS_enzyme_I"/>
    <property type="match status" value="1"/>
</dbReference>
<organism evidence="16 17">
    <name type="scientific">Actinokineospora fastidiosa</name>
    <dbReference type="NCBI Taxonomy" id="1816"/>
    <lineage>
        <taxon>Bacteria</taxon>
        <taxon>Bacillati</taxon>
        <taxon>Actinomycetota</taxon>
        <taxon>Actinomycetes</taxon>
        <taxon>Pseudonocardiales</taxon>
        <taxon>Pseudonocardiaceae</taxon>
        <taxon>Actinokineospora</taxon>
    </lineage>
</organism>
<evidence type="ECO:0000259" key="13">
    <source>
        <dbReference type="Pfam" id="PF00391"/>
    </source>
</evidence>
<evidence type="ECO:0000256" key="4">
    <source>
        <dbReference type="ARBA" id="ARBA00022679"/>
    </source>
</evidence>
<dbReference type="GO" id="GO:0009401">
    <property type="term" value="P:phosphoenolpyruvate-dependent sugar phosphotransferase system"/>
    <property type="evidence" value="ECO:0007669"/>
    <property type="project" value="UniProtKB-KW"/>
</dbReference>
<comment type="catalytic activity">
    <reaction evidence="9">
        <text>L-histidyl-[protein] + phosphoenolpyruvate = N(pros)-phospho-L-histidyl-[protein] + pyruvate</text>
        <dbReference type="Rhea" id="RHEA:23880"/>
        <dbReference type="Rhea" id="RHEA-COMP:9745"/>
        <dbReference type="Rhea" id="RHEA-COMP:9746"/>
        <dbReference type="ChEBI" id="CHEBI:15361"/>
        <dbReference type="ChEBI" id="CHEBI:29979"/>
        <dbReference type="ChEBI" id="CHEBI:58702"/>
        <dbReference type="ChEBI" id="CHEBI:64837"/>
        <dbReference type="EC" id="2.7.3.9"/>
    </reaction>
</comment>
<feature type="active site" description="Proton donor" evidence="10">
    <location>
        <position position="475"/>
    </location>
</feature>
<keyword evidence="5 9" id="KW-0479">Metal-binding</keyword>
<feature type="binding site" evidence="12">
    <location>
        <position position="428"/>
    </location>
    <ligand>
        <name>Mg(2+)</name>
        <dbReference type="ChEBI" id="CHEBI:18420"/>
    </ligand>
</feature>
<evidence type="ECO:0000256" key="2">
    <source>
        <dbReference type="ARBA" id="ARBA00007837"/>
    </source>
</evidence>
<reference evidence="16" key="1">
    <citation type="journal article" date="2014" name="Int. J. Syst. Evol. Microbiol.">
        <title>Complete genome sequence of Corynebacterium casei LMG S-19264T (=DSM 44701T), isolated from a smear-ripened cheese.</title>
        <authorList>
            <consortium name="US DOE Joint Genome Institute (JGI-PGF)"/>
            <person name="Walter F."/>
            <person name="Albersmeier A."/>
            <person name="Kalinowski J."/>
            <person name="Ruckert C."/>
        </authorList>
    </citation>
    <scope>NUCLEOTIDE SEQUENCE</scope>
    <source>
        <strain evidence="16">JCM 3276</strain>
    </source>
</reference>
<dbReference type="EMBL" id="BMRB01000005">
    <property type="protein sequence ID" value="GGS50110.1"/>
    <property type="molecule type" value="Genomic_DNA"/>
</dbReference>
<feature type="binding site" evidence="11">
    <location>
        <position position="315"/>
    </location>
    <ligand>
        <name>phosphoenolpyruvate</name>
        <dbReference type="ChEBI" id="CHEBI:58702"/>
    </ligand>
</feature>
<dbReference type="InterPro" id="IPR023151">
    <property type="entry name" value="PEP_util_CS"/>
</dbReference>
<accession>A0A918GNR3</accession>
<dbReference type="GO" id="GO:0016301">
    <property type="term" value="F:kinase activity"/>
    <property type="evidence" value="ECO:0007669"/>
    <property type="project" value="UniProtKB-KW"/>
</dbReference>
<dbReference type="GO" id="GO:0046872">
    <property type="term" value="F:metal ion binding"/>
    <property type="evidence" value="ECO:0007669"/>
    <property type="project" value="UniProtKB-KW"/>
</dbReference>
<evidence type="ECO:0000259" key="15">
    <source>
        <dbReference type="Pfam" id="PF05524"/>
    </source>
</evidence>
<evidence type="ECO:0000256" key="12">
    <source>
        <dbReference type="PIRSR" id="PIRSR000732-3"/>
    </source>
</evidence>
<dbReference type="Gene3D" id="3.20.20.60">
    <property type="entry name" value="Phosphoenolpyruvate-binding domains"/>
    <property type="match status" value="1"/>
</dbReference>
<dbReference type="InterPro" id="IPR018274">
    <property type="entry name" value="PEP_util_AS"/>
</dbReference>
<evidence type="ECO:0000256" key="1">
    <source>
        <dbReference type="ARBA" id="ARBA00001946"/>
    </source>
</evidence>
<gene>
    <name evidence="16" type="primary">ptsI</name>
    <name evidence="16" type="ORF">GCM10010171_51590</name>
</gene>
<evidence type="ECO:0000256" key="10">
    <source>
        <dbReference type="PIRSR" id="PIRSR000732-1"/>
    </source>
</evidence>
<evidence type="ECO:0000256" key="6">
    <source>
        <dbReference type="ARBA" id="ARBA00022777"/>
    </source>
</evidence>
<feature type="binding site" evidence="12">
    <location>
        <position position="404"/>
    </location>
    <ligand>
        <name>Mg(2+)</name>
        <dbReference type="ChEBI" id="CHEBI:18420"/>
    </ligand>
</feature>
<dbReference type="PRINTS" id="PR01736">
    <property type="entry name" value="PHPHTRNFRASE"/>
</dbReference>
<dbReference type="EC" id="2.7.3.9" evidence="9"/>
<evidence type="ECO:0000256" key="7">
    <source>
        <dbReference type="ARBA" id="ARBA00022842"/>
    </source>
</evidence>
<comment type="function">
    <text evidence="9">General (non sugar-specific) component of the phosphoenolpyruvate-dependent sugar phosphotransferase system (sugar PTS). This major carbohydrate active-transport system catalyzes the phosphorylation of incoming sugar substrates concomitantly with their translocation across the cell membrane. Enzyme I transfers the phosphoryl group from phosphoenolpyruvate (PEP) to the phosphoryl carrier protein (HPr).</text>
</comment>
<evidence type="ECO:0000256" key="3">
    <source>
        <dbReference type="ARBA" id="ARBA00016544"/>
    </source>
</evidence>
<dbReference type="GO" id="GO:0005737">
    <property type="term" value="C:cytoplasm"/>
    <property type="evidence" value="ECO:0007669"/>
    <property type="project" value="UniProtKB-SubCell"/>
</dbReference>
<dbReference type="InterPro" id="IPR000121">
    <property type="entry name" value="PEP_util_C"/>
</dbReference>
<dbReference type="InterPro" id="IPR036637">
    <property type="entry name" value="Phosphohistidine_dom_sf"/>
</dbReference>
<dbReference type="RefSeq" id="WP_229787435.1">
    <property type="nucleotide sequence ID" value="NZ_BMRB01000005.1"/>
</dbReference>
<dbReference type="SUPFAM" id="SSF47831">
    <property type="entry name" value="Enzyme I of the PEP:sugar phosphotransferase system HPr-binding (sub)domain"/>
    <property type="match status" value="1"/>
</dbReference>
<dbReference type="SUPFAM" id="SSF52009">
    <property type="entry name" value="Phosphohistidine domain"/>
    <property type="match status" value="1"/>
</dbReference>
<evidence type="ECO:0000256" key="11">
    <source>
        <dbReference type="PIRSR" id="PIRSR000732-2"/>
    </source>
</evidence>
<feature type="binding site" evidence="11">
    <location>
        <position position="438"/>
    </location>
    <ligand>
        <name>phosphoenolpyruvate</name>
        <dbReference type="ChEBI" id="CHEBI:58702"/>
    </ligand>
</feature>
<dbReference type="InterPro" id="IPR015813">
    <property type="entry name" value="Pyrv/PenolPyrv_kinase-like_dom"/>
</dbReference>
<keyword evidence="9" id="KW-0762">Sugar transport</keyword>
<evidence type="ECO:0000259" key="14">
    <source>
        <dbReference type="Pfam" id="PF02896"/>
    </source>
</evidence>
<dbReference type="InterPro" id="IPR050499">
    <property type="entry name" value="PEP-utilizing_PTS_enzyme"/>
</dbReference>
<keyword evidence="9" id="KW-0963">Cytoplasm</keyword>
<reference evidence="16" key="2">
    <citation type="submission" date="2020-09" db="EMBL/GenBank/DDBJ databases">
        <authorList>
            <person name="Sun Q."/>
            <person name="Ohkuma M."/>
        </authorList>
    </citation>
    <scope>NUCLEOTIDE SEQUENCE</scope>
    <source>
        <strain evidence="16">JCM 3276</strain>
    </source>
</reference>